<protein>
    <submittedName>
        <fullName evidence="1">Uncharacterized protein</fullName>
    </submittedName>
</protein>
<organism evidence="1 2">
    <name type="scientific">Xanthomonas phage Xoo-sp2</name>
    <dbReference type="NCBI Taxonomy" id="1852622"/>
    <lineage>
        <taxon>Viruses</taxon>
        <taxon>Duplodnaviria</taxon>
        <taxon>Heunggongvirae</taxon>
        <taxon>Uroviricota</taxon>
        <taxon>Caudoviricetes</taxon>
        <taxon>Mesyanzhinovviridae</taxon>
        <taxon>Bradleyvirinae</taxon>
        <taxon>Xooduovirus</taxon>
        <taxon>Xooduovirus Xoosp2</taxon>
    </lineage>
</organism>
<evidence type="ECO:0000313" key="2">
    <source>
        <dbReference type="Proteomes" id="UP000223047"/>
    </source>
</evidence>
<name>A0A1X9IAI9_9CAUD</name>
<evidence type="ECO:0000313" key="1">
    <source>
        <dbReference type="EMBL" id="ANT45281.1"/>
    </source>
</evidence>
<gene>
    <name evidence="1" type="ORF">Xoosp2_59</name>
</gene>
<sequence>MGTIADTIRSAISAGKTNEEVLAAVKAAHPSSNTSSACVSYYRSKMKKSPIAKASAASMGARKIKVALKSVEYLVKEWRQGFTAKVYVDGKAYCTVIDMDDDVSPHFEFSHTDAYELLDIVELRSMAADILAKKEYDRLTKGKVAMLKDGKIYTVKPNLGAITPQFLELVRQKNPTASVINGMTIAQFRQVLKAVEATQ</sequence>
<proteinExistence type="predicted"/>
<dbReference type="EMBL" id="KX241618">
    <property type="protein sequence ID" value="ANT45281.1"/>
    <property type="molecule type" value="Genomic_DNA"/>
</dbReference>
<keyword evidence="2" id="KW-1185">Reference proteome</keyword>
<dbReference type="Proteomes" id="UP000223047">
    <property type="component" value="Segment"/>
</dbReference>
<reference evidence="1 2" key="1">
    <citation type="submission" date="2016-05" db="EMBL/GenBank/DDBJ databases">
        <title>A Novel Xanthomonas Oryzae pv. Oryzae Phage Xoo-sp2 as Possible Biocontrol Agent in Plant.</title>
        <authorList>
            <person name="Dong Z."/>
            <person name="Liu J."/>
            <person name="Peng D."/>
        </authorList>
    </citation>
    <scope>NUCLEOTIDE SEQUENCE [LARGE SCALE GENOMIC DNA]</scope>
</reference>
<accession>A0A1X9IAI9</accession>